<reference evidence="2 3" key="1">
    <citation type="submission" date="2019-01" db="EMBL/GenBank/DDBJ databases">
        <authorList>
            <person name="Chen W.-M."/>
        </authorList>
    </citation>
    <scope>NUCLEOTIDE SEQUENCE [LARGE SCALE GENOMIC DNA]</scope>
    <source>
        <strain evidence="2 3">CCP-7</strain>
    </source>
</reference>
<organism evidence="2 3">
    <name type="scientific">Sphingomonas crocodyli</name>
    <dbReference type="NCBI Taxonomy" id="1979270"/>
    <lineage>
        <taxon>Bacteria</taxon>
        <taxon>Pseudomonadati</taxon>
        <taxon>Pseudomonadota</taxon>
        <taxon>Alphaproteobacteria</taxon>
        <taxon>Sphingomonadales</taxon>
        <taxon>Sphingomonadaceae</taxon>
        <taxon>Sphingomonas</taxon>
    </lineage>
</organism>
<sequence length="171" mass="18396">MSAPKPSVALWMPVFIKDARARAGTLSHVEHSALNYLLMLLWEHDGSIADDDKAIAKELKLTVRQWQAMRPTLLADCTIAQGRITRPETASELTKARRNIAQKSAAGRASAEARKSNGRSTDDATAVQPHAGGGEGVGNNLLYQEKGKRGSEPHAHTHTRDGLTIIAGGAR</sequence>
<comment type="caution">
    <text evidence="2">The sequence shown here is derived from an EMBL/GenBank/DDBJ whole genome shotgun (WGS) entry which is preliminary data.</text>
</comment>
<gene>
    <name evidence="2" type="ORF">EOD43_07570</name>
</gene>
<keyword evidence="3" id="KW-1185">Reference proteome</keyword>
<name>A0A437M853_9SPHN</name>
<dbReference type="Pfam" id="PF07120">
    <property type="entry name" value="DUF1376"/>
    <property type="match status" value="1"/>
</dbReference>
<feature type="compositionally biased region" description="Basic and acidic residues" evidence="1">
    <location>
        <begin position="145"/>
        <end position="161"/>
    </location>
</feature>
<evidence type="ECO:0000313" key="3">
    <source>
        <dbReference type="Proteomes" id="UP000282971"/>
    </source>
</evidence>
<evidence type="ECO:0000256" key="1">
    <source>
        <dbReference type="SAM" id="MobiDB-lite"/>
    </source>
</evidence>
<dbReference type="OrthoDB" id="8965687at2"/>
<proteinExistence type="predicted"/>
<dbReference type="RefSeq" id="WP_127742605.1">
    <property type="nucleotide sequence ID" value="NZ_SACN01000001.1"/>
</dbReference>
<dbReference type="InterPro" id="IPR010781">
    <property type="entry name" value="DUF1376"/>
</dbReference>
<dbReference type="AlphaFoldDB" id="A0A437M853"/>
<protein>
    <submittedName>
        <fullName evidence="2">DUF1376 domain-containing protein</fullName>
    </submittedName>
</protein>
<evidence type="ECO:0000313" key="2">
    <source>
        <dbReference type="EMBL" id="RVT93715.1"/>
    </source>
</evidence>
<dbReference type="Proteomes" id="UP000282971">
    <property type="component" value="Unassembled WGS sequence"/>
</dbReference>
<accession>A0A437M853</accession>
<feature type="region of interest" description="Disordered" evidence="1">
    <location>
        <begin position="100"/>
        <end position="171"/>
    </location>
</feature>
<dbReference type="EMBL" id="SACN01000001">
    <property type="protein sequence ID" value="RVT93715.1"/>
    <property type="molecule type" value="Genomic_DNA"/>
</dbReference>